<dbReference type="Proteomes" id="UP000179099">
    <property type="component" value="Unassembled WGS sequence"/>
</dbReference>
<name>A0A1G2FAW6_9BACT</name>
<dbReference type="PANTHER" id="PTHR34824">
    <property type="entry name" value="HEAT-INDUCIBLE TRANSCRIPTION REPRESSOR HRCA"/>
    <property type="match status" value="1"/>
</dbReference>
<dbReference type="Gene3D" id="3.30.450.40">
    <property type="match status" value="1"/>
</dbReference>
<dbReference type="GO" id="GO:0003677">
    <property type="term" value="F:DNA binding"/>
    <property type="evidence" value="ECO:0007669"/>
    <property type="project" value="InterPro"/>
</dbReference>
<evidence type="ECO:0000256" key="2">
    <source>
        <dbReference type="ARBA" id="ARBA00023015"/>
    </source>
</evidence>
<dbReference type="Gene3D" id="1.10.10.10">
    <property type="entry name" value="Winged helix-like DNA-binding domain superfamily/Winged helix DNA-binding domain"/>
    <property type="match status" value="1"/>
</dbReference>
<dbReference type="InterPro" id="IPR036390">
    <property type="entry name" value="WH_DNA-bd_sf"/>
</dbReference>
<keyword evidence="2" id="KW-0805">Transcription regulation</keyword>
<evidence type="ECO:0000313" key="6">
    <source>
        <dbReference type="EMBL" id="OGZ34701.1"/>
    </source>
</evidence>
<dbReference type="InterPro" id="IPR036388">
    <property type="entry name" value="WH-like_DNA-bd_sf"/>
</dbReference>
<protein>
    <recommendedName>
        <fullName evidence="5">Heat-inducible transcription repressor HrcA C-terminal domain-containing protein</fullName>
    </recommendedName>
</protein>
<evidence type="ECO:0000313" key="7">
    <source>
        <dbReference type="Proteomes" id="UP000179099"/>
    </source>
</evidence>
<dbReference type="InterPro" id="IPR021153">
    <property type="entry name" value="HrcA_C"/>
</dbReference>
<dbReference type="SUPFAM" id="SSF55781">
    <property type="entry name" value="GAF domain-like"/>
    <property type="match status" value="1"/>
</dbReference>
<gene>
    <name evidence="6" type="ORF">A2Y98_02810</name>
</gene>
<feature type="domain" description="Heat-inducible transcription repressor HrcA C-terminal" evidence="5">
    <location>
        <begin position="88"/>
        <end position="222"/>
    </location>
</feature>
<dbReference type="EMBL" id="MHMW01000002">
    <property type="protein sequence ID" value="OGZ34701.1"/>
    <property type="molecule type" value="Genomic_DNA"/>
</dbReference>
<sequence length="235" mass="26847">MNKRQANILEVIIKEYQKTGQPVASGILVEKYNFKLSPATIRAEMLVLDDEGLLVQPHTSAGRVPTTKAYRLFVNRLLDKKELNLKDKERIRKGLKKFDDETMFSHQIAQLLADFSHNLGVSGFVGEETDFHEAGFSSLFQDLELCQPQSLADILRGFDFFEKKINDLFSRLDAETEVFIGEENPIDDFKKCSLVISNYEKHGKKGFIGILGPKRMNYARNIFLVQETKKIIKNA</sequence>
<dbReference type="PANTHER" id="PTHR34824:SF1">
    <property type="entry name" value="HEAT-INDUCIBLE TRANSCRIPTION REPRESSOR HRCA"/>
    <property type="match status" value="1"/>
</dbReference>
<dbReference type="AlphaFoldDB" id="A0A1G2FAW6"/>
<dbReference type="InterPro" id="IPR002571">
    <property type="entry name" value="HrcA"/>
</dbReference>
<reference evidence="6 7" key="1">
    <citation type="journal article" date="2016" name="Nat. Commun.">
        <title>Thousands of microbial genomes shed light on interconnected biogeochemical processes in an aquifer system.</title>
        <authorList>
            <person name="Anantharaman K."/>
            <person name="Brown C.T."/>
            <person name="Hug L.A."/>
            <person name="Sharon I."/>
            <person name="Castelle C.J."/>
            <person name="Probst A.J."/>
            <person name="Thomas B.C."/>
            <person name="Singh A."/>
            <person name="Wilkins M.J."/>
            <person name="Karaoz U."/>
            <person name="Brodie E.L."/>
            <person name="Williams K.H."/>
            <person name="Hubbard S.S."/>
            <person name="Banfield J.F."/>
        </authorList>
    </citation>
    <scope>NUCLEOTIDE SEQUENCE [LARGE SCALE GENOMIC DNA]</scope>
</reference>
<comment type="caution">
    <text evidence="6">The sequence shown here is derived from an EMBL/GenBank/DDBJ whole genome shotgun (WGS) entry which is preliminary data.</text>
</comment>
<dbReference type="GO" id="GO:0045892">
    <property type="term" value="P:negative regulation of DNA-templated transcription"/>
    <property type="evidence" value="ECO:0007669"/>
    <property type="project" value="TreeGrafter"/>
</dbReference>
<keyword evidence="3" id="KW-0346">Stress response</keyword>
<keyword evidence="4" id="KW-0804">Transcription</keyword>
<proteinExistence type="predicted"/>
<evidence type="ECO:0000256" key="3">
    <source>
        <dbReference type="ARBA" id="ARBA00023016"/>
    </source>
</evidence>
<evidence type="ECO:0000256" key="4">
    <source>
        <dbReference type="ARBA" id="ARBA00023163"/>
    </source>
</evidence>
<evidence type="ECO:0000259" key="5">
    <source>
        <dbReference type="Pfam" id="PF01628"/>
    </source>
</evidence>
<keyword evidence="1" id="KW-0678">Repressor</keyword>
<accession>A0A1G2FAW6</accession>
<evidence type="ECO:0000256" key="1">
    <source>
        <dbReference type="ARBA" id="ARBA00022491"/>
    </source>
</evidence>
<dbReference type="Pfam" id="PF01628">
    <property type="entry name" value="HrcA"/>
    <property type="match status" value="1"/>
</dbReference>
<organism evidence="6 7">
    <name type="scientific">Candidatus Portnoybacteria bacterium RBG_19FT_COMBO_36_7</name>
    <dbReference type="NCBI Taxonomy" id="1801992"/>
    <lineage>
        <taxon>Bacteria</taxon>
        <taxon>Candidatus Portnoyibacteriota</taxon>
    </lineage>
</organism>
<dbReference type="STRING" id="1801992.A2Y98_02810"/>
<dbReference type="SUPFAM" id="SSF46785">
    <property type="entry name" value="Winged helix' DNA-binding domain"/>
    <property type="match status" value="1"/>
</dbReference>
<dbReference type="InterPro" id="IPR029016">
    <property type="entry name" value="GAF-like_dom_sf"/>
</dbReference>